<keyword evidence="7 8" id="KW-0472">Membrane</keyword>
<evidence type="ECO:0000313" key="9">
    <source>
        <dbReference type="EMBL" id="OGK46826.1"/>
    </source>
</evidence>
<dbReference type="InterPro" id="IPR050297">
    <property type="entry name" value="LipidA_mod_glycosyltrf_83"/>
</dbReference>
<feature type="transmembrane region" description="Helical" evidence="8">
    <location>
        <begin position="125"/>
        <end position="141"/>
    </location>
</feature>
<keyword evidence="6 8" id="KW-1133">Transmembrane helix</keyword>
<evidence type="ECO:0000256" key="1">
    <source>
        <dbReference type="ARBA" id="ARBA00004651"/>
    </source>
</evidence>
<comment type="caution">
    <text evidence="9">The sequence shown here is derived from an EMBL/GenBank/DDBJ whole genome shotgun (WGS) entry which is preliminary data.</text>
</comment>
<feature type="transmembrane region" description="Helical" evidence="8">
    <location>
        <begin position="95"/>
        <end position="113"/>
    </location>
</feature>
<keyword evidence="4" id="KW-0808">Transferase</keyword>
<feature type="transmembrane region" description="Helical" evidence="8">
    <location>
        <begin position="340"/>
        <end position="360"/>
    </location>
</feature>
<dbReference type="PANTHER" id="PTHR33908">
    <property type="entry name" value="MANNOSYLTRANSFERASE YKCB-RELATED"/>
    <property type="match status" value="1"/>
</dbReference>
<dbReference type="GO" id="GO:0016763">
    <property type="term" value="F:pentosyltransferase activity"/>
    <property type="evidence" value="ECO:0007669"/>
    <property type="project" value="TreeGrafter"/>
</dbReference>
<keyword evidence="3" id="KW-0328">Glycosyltransferase</keyword>
<dbReference type="Proteomes" id="UP000177141">
    <property type="component" value="Unassembled WGS sequence"/>
</dbReference>
<accession>A0A1F7IU03</accession>
<feature type="transmembrane region" description="Helical" evidence="8">
    <location>
        <begin position="372"/>
        <end position="393"/>
    </location>
</feature>
<proteinExistence type="predicted"/>
<evidence type="ECO:0000256" key="4">
    <source>
        <dbReference type="ARBA" id="ARBA00022679"/>
    </source>
</evidence>
<sequence>MKFAKLPVLFFLLFAILVFTRFVGLDWGLPYPMHPDERNMVVAILDMNCANGFSLECLNPHFFAYGQLPLYLGLVTFKLIHFLFPDGMIHFQAALALRINSALFSVFTVIVLMKMIRLFDVNKKVALIFFYIMSVFTPAFIQFSHFGTTESHLMFFYTCLVYLSLKFIFQQSNLKNFAIMSGIVFGLALGTKISAIIFALIPFFAILFHIFTEKNNYLTKKLILFFVGLLLLISFTLLFFIISSPYNFASWNEFIGSMRYESEVGLGVYRAFYTKQFEYSLPILFQSVKIFPYALGMPIYLLFILGFIFLPWNKTYNFVRFQFLLYFIPTAFLYAKWTRFLVPVFPIMVFFAGMFFIHIFQKITLNKYLLHTIFTIIFILTIIPGIAYLAIYLNTDVRFTASSWIYRNLPNDVYVLAETANVIDIPVPAPNMNEAEYIGKHYKTVSFNFYDVDSDRLLSQLLSTHINQAGYFFVPSRRIFANHTCYQFQETLISATIQGYQNDRCYILNKKYSRLHDYYNQLFNNSSKYTLVKEFSSYPRIEVFGHKLIEFPDENAEETWTVFDHPVIRIYKKI</sequence>
<dbReference type="PANTHER" id="PTHR33908:SF11">
    <property type="entry name" value="MEMBRANE PROTEIN"/>
    <property type="match status" value="1"/>
</dbReference>
<reference evidence="9 10" key="1">
    <citation type="journal article" date="2016" name="Nat. Commun.">
        <title>Thousands of microbial genomes shed light on interconnected biogeochemical processes in an aquifer system.</title>
        <authorList>
            <person name="Anantharaman K."/>
            <person name="Brown C.T."/>
            <person name="Hug L.A."/>
            <person name="Sharon I."/>
            <person name="Castelle C.J."/>
            <person name="Probst A.J."/>
            <person name="Thomas B.C."/>
            <person name="Singh A."/>
            <person name="Wilkins M.J."/>
            <person name="Karaoz U."/>
            <person name="Brodie E.L."/>
            <person name="Williams K.H."/>
            <person name="Hubbard S.S."/>
            <person name="Banfield J.F."/>
        </authorList>
    </citation>
    <scope>NUCLEOTIDE SEQUENCE [LARGE SCALE GENOMIC DNA]</scope>
</reference>
<feature type="transmembrane region" description="Helical" evidence="8">
    <location>
        <begin position="222"/>
        <end position="242"/>
    </location>
</feature>
<evidence type="ECO:0000256" key="7">
    <source>
        <dbReference type="ARBA" id="ARBA00023136"/>
    </source>
</evidence>
<evidence type="ECO:0000256" key="8">
    <source>
        <dbReference type="SAM" id="Phobius"/>
    </source>
</evidence>
<evidence type="ECO:0008006" key="11">
    <source>
        <dbReference type="Google" id="ProtNLM"/>
    </source>
</evidence>
<protein>
    <recommendedName>
        <fullName evidence="11">Glycosyltransferase RgtA/B/C/D-like domain-containing protein</fullName>
    </recommendedName>
</protein>
<name>A0A1F7IU03_9BACT</name>
<feature type="transmembrane region" description="Helical" evidence="8">
    <location>
        <begin position="177"/>
        <end position="210"/>
    </location>
</feature>
<dbReference type="GO" id="GO:0009103">
    <property type="term" value="P:lipopolysaccharide biosynthetic process"/>
    <property type="evidence" value="ECO:0007669"/>
    <property type="project" value="UniProtKB-ARBA"/>
</dbReference>
<evidence type="ECO:0000313" key="10">
    <source>
        <dbReference type="Proteomes" id="UP000177141"/>
    </source>
</evidence>
<evidence type="ECO:0000256" key="6">
    <source>
        <dbReference type="ARBA" id="ARBA00022989"/>
    </source>
</evidence>
<keyword evidence="5 8" id="KW-0812">Transmembrane</keyword>
<dbReference type="AlphaFoldDB" id="A0A1F7IU03"/>
<gene>
    <name evidence="9" type="ORF">A3A93_06225</name>
</gene>
<keyword evidence="2" id="KW-1003">Cell membrane</keyword>
<evidence type="ECO:0000256" key="5">
    <source>
        <dbReference type="ARBA" id="ARBA00022692"/>
    </source>
</evidence>
<feature type="transmembrane region" description="Helical" evidence="8">
    <location>
        <begin position="290"/>
        <end position="310"/>
    </location>
</feature>
<organism evidence="9 10">
    <name type="scientific">Candidatus Roizmanbacteria bacterium RIFCSPLOWO2_01_FULL_38_12</name>
    <dbReference type="NCBI Taxonomy" id="1802061"/>
    <lineage>
        <taxon>Bacteria</taxon>
        <taxon>Candidatus Roizmaniibacteriota</taxon>
    </lineage>
</organism>
<evidence type="ECO:0000256" key="2">
    <source>
        <dbReference type="ARBA" id="ARBA00022475"/>
    </source>
</evidence>
<comment type="subcellular location">
    <subcellularLocation>
        <location evidence="1">Cell membrane</location>
        <topology evidence="1">Multi-pass membrane protein</topology>
    </subcellularLocation>
</comment>
<feature type="transmembrane region" description="Helical" evidence="8">
    <location>
        <begin position="153"/>
        <end position="171"/>
    </location>
</feature>
<dbReference type="STRING" id="1802061.A3A93_06225"/>
<dbReference type="GO" id="GO:0005886">
    <property type="term" value="C:plasma membrane"/>
    <property type="evidence" value="ECO:0007669"/>
    <property type="project" value="UniProtKB-SubCell"/>
</dbReference>
<evidence type="ECO:0000256" key="3">
    <source>
        <dbReference type="ARBA" id="ARBA00022676"/>
    </source>
</evidence>
<feature type="transmembrane region" description="Helical" evidence="8">
    <location>
        <begin position="62"/>
        <end position="83"/>
    </location>
</feature>
<dbReference type="EMBL" id="MGAL01000039">
    <property type="protein sequence ID" value="OGK46826.1"/>
    <property type="molecule type" value="Genomic_DNA"/>
</dbReference>